<sequence>MLPRGFHARPFAHRALHGPGRPENSRSAIDAAMTAGYGIEIDLQLSSDGQAVVFHDYALDRLTDARGPVRQRSAQDLAAIQLRDSDEGIPTLSQVLDQVAGAVPLLIEIKDQDGALGPAIGPLEEAAAACLTDYPGPVAVMSFNPFSVARMGQLLPDLPHGLTTCAFDKADWPTVPQERLDALRPMPDLETLGADFISHQWNDLTNPVVQAAKARGLRVFCWTIRSDTQQAEALANGADQVTFEGYMA</sequence>
<dbReference type="Proteomes" id="UP000245293">
    <property type="component" value="Unassembled WGS sequence"/>
</dbReference>
<dbReference type="PROSITE" id="PS51704">
    <property type="entry name" value="GP_PDE"/>
    <property type="match status" value="1"/>
</dbReference>
<protein>
    <submittedName>
        <fullName evidence="2">Phosphodiesterase</fullName>
    </submittedName>
</protein>
<evidence type="ECO:0000313" key="3">
    <source>
        <dbReference type="Proteomes" id="UP000245293"/>
    </source>
</evidence>
<name>A0A2V1P7P8_9RHOB</name>
<feature type="domain" description="GP-PDE" evidence="1">
    <location>
        <begin position="8"/>
        <end position="248"/>
    </location>
</feature>
<dbReference type="EMBL" id="QETF01000001">
    <property type="protein sequence ID" value="PWG18475.1"/>
    <property type="molecule type" value="Genomic_DNA"/>
</dbReference>
<dbReference type="OrthoDB" id="384721at2"/>
<gene>
    <name evidence="2" type="ORF">DFK10_00675</name>
</gene>
<dbReference type="Pfam" id="PF03009">
    <property type="entry name" value="GDPD"/>
    <property type="match status" value="1"/>
</dbReference>
<dbReference type="InterPro" id="IPR017946">
    <property type="entry name" value="PLC-like_Pdiesterase_TIM-brl"/>
</dbReference>
<dbReference type="PANTHER" id="PTHR46211:SF1">
    <property type="entry name" value="GLYCEROPHOSPHODIESTER PHOSPHODIESTERASE, CYTOPLASMIC"/>
    <property type="match status" value="1"/>
</dbReference>
<comment type="caution">
    <text evidence="2">The sequence shown here is derived from an EMBL/GenBank/DDBJ whole genome shotgun (WGS) entry which is preliminary data.</text>
</comment>
<keyword evidence="3" id="KW-1185">Reference proteome</keyword>
<reference evidence="3" key="1">
    <citation type="submission" date="2018-05" db="EMBL/GenBank/DDBJ databases">
        <authorList>
            <person name="Du Z."/>
            <person name="Wang X."/>
        </authorList>
    </citation>
    <scope>NUCLEOTIDE SEQUENCE [LARGE SCALE GENOMIC DNA]</scope>
    <source>
        <strain evidence="3">WDS4C29</strain>
    </source>
</reference>
<dbReference type="GO" id="GO:0008081">
    <property type="term" value="F:phosphoric diester hydrolase activity"/>
    <property type="evidence" value="ECO:0007669"/>
    <property type="project" value="InterPro"/>
</dbReference>
<dbReference type="SUPFAM" id="SSF51695">
    <property type="entry name" value="PLC-like phosphodiesterases"/>
    <property type="match status" value="1"/>
</dbReference>
<accession>A0A2V1P7P8</accession>
<organism evidence="2 3">
    <name type="scientific">Salibaculum griseiflavum</name>
    <dbReference type="NCBI Taxonomy" id="1914409"/>
    <lineage>
        <taxon>Bacteria</taxon>
        <taxon>Pseudomonadati</taxon>
        <taxon>Pseudomonadota</taxon>
        <taxon>Alphaproteobacteria</taxon>
        <taxon>Rhodobacterales</taxon>
        <taxon>Roseobacteraceae</taxon>
        <taxon>Salibaculum</taxon>
    </lineage>
</organism>
<dbReference type="InterPro" id="IPR030395">
    <property type="entry name" value="GP_PDE_dom"/>
</dbReference>
<evidence type="ECO:0000259" key="1">
    <source>
        <dbReference type="PROSITE" id="PS51704"/>
    </source>
</evidence>
<evidence type="ECO:0000313" key="2">
    <source>
        <dbReference type="EMBL" id="PWG18475.1"/>
    </source>
</evidence>
<dbReference type="Gene3D" id="3.20.20.190">
    <property type="entry name" value="Phosphatidylinositol (PI) phosphodiesterase"/>
    <property type="match status" value="1"/>
</dbReference>
<dbReference type="AlphaFoldDB" id="A0A2V1P7P8"/>
<proteinExistence type="predicted"/>
<dbReference type="RefSeq" id="WP_109385553.1">
    <property type="nucleotide sequence ID" value="NZ_QETF01000001.1"/>
</dbReference>
<dbReference type="PANTHER" id="PTHR46211">
    <property type="entry name" value="GLYCEROPHOSPHORYL DIESTER PHOSPHODIESTERASE"/>
    <property type="match status" value="1"/>
</dbReference>
<dbReference type="GO" id="GO:0006629">
    <property type="term" value="P:lipid metabolic process"/>
    <property type="evidence" value="ECO:0007669"/>
    <property type="project" value="InterPro"/>
</dbReference>